<sequence>MTEERMTRTERMRQEKKRGKKPAKAEKPAKEAKVKKEKPQKQGKKKRKGGFSWRIFLAVLLFLAAAVLFLLDPIKNYLVRQGQETNAVTELNRDKRAEIESNEKKDVNYDFGVIKPLNPYDVIASGVNPKDLPTVGGVAMPDVGMNLPIYKGVTNEGMYLGAGTLMPNQKMGESNYAIASHHSIHKGLLFEPLMHAKVGQAVYLTDLDKVYKYEINYIDEVDPSRVDLIEPTANPILTMVTCDSSLTMRVVVQAKLVDTKPIEEATSEMVKAFEAKQTIPTNN</sequence>
<dbReference type="STRING" id="592010.GCWU000182_000347"/>
<dbReference type="HOGENOM" id="CLU_045680_4_2_9"/>
<feature type="compositionally biased region" description="Basic and acidic residues" evidence="5">
    <location>
        <begin position="1"/>
        <end position="13"/>
    </location>
</feature>
<dbReference type="Proteomes" id="UP000019050">
    <property type="component" value="Unassembled WGS sequence"/>
</dbReference>
<accession>W1Q4U9</accession>
<feature type="transmembrane region" description="Helical" evidence="6">
    <location>
        <begin position="51"/>
        <end position="71"/>
    </location>
</feature>
<proteinExistence type="predicted"/>
<feature type="region of interest" description="Disordered" evidence="5">
    <location>
        <begin position="1"/>
        <end position="46"/>
    </location>
</feature>
<keyword evidence="8" id="KW-1185">Reference proteome</keyword>
<evidence type="ECO:0000313" key="7">
    <source>
        <dbReference type="EMBL" id="ESK66280.1"/>
    </source>
</evidence>
<keyword evidence="6" id="KW-0472">Membrane</keyword>
<dbReference type="Pfam" id="PF04203">
    <property type="entry name" value="Sortase"/>
    <property type="match status" value="1"/>
</dbReference>
<evidence type="ECO:0000313" key="8">
    <source>
        <dbReference type="Proteomes" id="UP000019050"/>
    </source>
</evidence>
<dbReference type="GO" id="GO:0008234">
    <property type="term" value="F:cysteine-type peptidase activity"/>
    <property type="evidence" value="ECO:0007669"/>
    <property type="project" value="UniProtKB-KW"/>
</dbReference>
<keyword evidence="3" id="KW-0788">Thiol protease</keyword>
<dbReference type="Gene3D" id="2.40.260.10">
    <property type="entry name" value="Sortase"/>
    <property type="match status" value="1"/>
</dbReference>
<organism evidence="7 8">
    <name type="scientific">Abiotrophia defectiva ATCC 49176</name>
    <dbReference type="NCBI Taxonomy" id="592010"/>
    <lineage>
        <taxon>Bacteria</taxon>
        <taxon>Bacillati</taxon>
        <taxon>Bacillota</taxon>
        <taxon>Bacilli</taxon>
        <taxon>Lactobacillales</taxon>
        <taxon>Aerococcaceae</taxon>
        <taxon>Abiotrophia</taxon>
    </lineage>
</organism>
<protein>
    <submittedName>
        <fullName evidence="7">Sortase family protein</fullName>
    </submittedName>
</protein>
<evidence type="ECO:0000256" key="3">
    <source>
        <dbReference type="ARBA" id="ARBA00022807"/>
    </source>
</evidence>
<gene>
    <name evidence="7" type="ORF">GCWU000182_000347</name>
</gene>
<reference evidence="7" key="1">
    <citation type="submission" date="2013-06" db="EMBL/GenBank/DDBJ databases">
        <authorList>
            <person name="Weinstock G."/>
            <person name="Sodergren E."/>
            <person name="Clifton S."/>
            <person name="Fulton L."/>
            <person name="Fulton B."/>
            <person name="Courtney L."/>
            <person name="Fronick C."/>
            <person name="Harrison M."/>
            <person name="Strong C."/>
            <person name="Farmer C."/>
            <person name="Delahaunty K."/>
            <person name="Markovic C."/>
            <person name="Hall O."/>
            <person name="Minx P."/>
            <person name="Tomlinson C."/>
            <person name="Mitreva M."/>
            <person name="Nelson J."/>
            <person name="Hou S."/>
            <person name="Wollam A."/>
            <person name="Pepin K.H."/>
            <person name="Johnson M."/>
            <person name="Bhonagiri V."/>
            <person name="Nash W.E."/>
            <person name="Warren W."/>
            <person name="Chinwalla A."/>
            <person name="Mardis E.R."/>
            <person name="Wilson R.K."/>
        </authorList>
    </citation>
    <scope>NUCLEOTIDE SEQUENCE [LARGE SCALE GENOMIC DNA]</scope>
    <source>
        <strain evidence="7">ATCC 49176</strain>
    </source>
</reference>
<name>W1Q4U9_ABIDE</name>
<dbReference type="SUPFAM" id="SSF63817">
    <property type="entry name" value="Sortase"/>
    <property type="match status" value="1"/>
</dbReference>
<dbReference type="NCBIfam" id="TIGR01076">
    <property type="entry name" value="sortase_fam"/>
    <property type="match status" value="1"/>
</dbReference>
<dbReference type="RefSeq" id="WP_023391001.1">
    <property type="nucleotide sequence ID" value="NZ_KI535340.1"/>
</dbReference>
<dbReference type="GeneID" id="84817449"/>
<dbReference type="eggNOG" id="COG3764">
    <property type="taxonomic scope" value="Bacteria"/>
</dbReference>
<evidence type="ECO:0000256" key="4">
    <source>
        <dbReference type="PIRSR" id="PIRSR605754-1"/>
    </source>
</evidence>
<keyword evidence="1" id="KW-0645">Protease</keyword>
<evidence type="ECO:0000256" key="2">
    <source>
        <dbReference type="ARBA" id="ARBA00022801"/>
    </source>
</evidence>
<dbReference type="CDD" id="cd06165">
    <property type="entry name" value="Sortase_A"/>
    <property type="match status" value="1"/>
</dbReference>
<dbReference type="GO" id="GO:0006508">
    <property type="term" value="P:proteolysis"/>
    <property type="evidence" value="ECO:0007669"/>
    <property type="project" value="UniProtKB-KW"/>
</dbReference>
<dbReference type="InterPro" id="IPR023365">
    <property type="entry name" value="Sortase_dom-sf"/>
</dbReference>
<evidence type="ECO:0000256" key="6">
    <source>
        <dbReference type="SAM" id="Phobius"/>
    </source>
</evidence>
<comment type="caution">
    <text evidence="7">The sequence shown here is derived from an EMBL/GenBank/DDBJ whole genome shotgun (WGS) entry which is preliminary data.</text>
</comment>
<keyword evidence="6" id="KW-1133">Transmembrane helix</keyword>
<feature type="active site" description="Proton donor/acceptor" evidence="4">
    <location>
        <position position="181"/>
    </location>
</feature>
<dbReference type="EMBL" id="ACIN03000002">
    <property type="protein sequence ID" value="ESK66280.1"/>
    <property type="molecule type" value="Genomic_DNA"/>
</dbReference>
<evidence type="ECO:0000256" key="5">
    <source>
        <dbReference type="SAM" id="MobiDB-lite"/>
    </source>
</evidence>
<dbReference type="AlphaFoldDB" id="W1Q4U9"/>
<evidence type="ECO:0000256" key="1">
    <source>
        <dbReference type="ARBA" id="ARBA00022670"/>
    </source>
</evidence>
<feature type="active site" description="Acyl-thioester intermediate" evidence="4">
    <location>
        <position position="242"/>
    </location>
</feature>
<keyword evidence="6" id="KW-0812">Transmembrane</keyword>
<keyword evidence="2" id="KW-0378">Hydrolase</keyword>
<dbReference type="InterPro" id="IPR042007">
    <property type="entry name" value="Sortase_A"/>
</dbReference>
<feature type="compositionally biased region" description="Basic and acidic residues" evidence="5">
    <location>
        <begin position="23"/>
        <end position="40"/>
    </location>
</feature>
<dbReference type="InterPro" id="IPR005754">
    <property type="entry name" value="Sortase"/>
</dbReference>